<dbReference type="InterPro" id="IPR036380">
    <property type="entry name" value="Isochorismatase-like_sf"/>
</dbReference>
<dbReference type="Gene3D" id="3.40.50.850">
    <property type="entry name" value="Isochorismatase-like"/>
    <property type="match status" value="1"/>
</dbReference>
<protein>
    <submittedName>
        <fullName evidence="4">Cysteine hydrolase</fullName>
    </submittedName>
</protein>
<dbReference type="Pfam" id="PF00857">
    <property type="entry name" value="Isochorismatase"/>
    <property type="match status" value="1"/>
</dbReference>
<comment type="similarity">
    <text evidence="1">Belongs to the isochorismatase family.</text>
</comment>
<dbReference type="EMBL" id="CP110232">
    <property type="protein sequence ID" value="WEG73966.1"/>
    <property type="molecule type" value="Genomic_DNA"/>
</dbReference>
<gene>
    <name evidence="4" type="ORF">OL234_03380</name>
</gene>
<keyword evidence="2 4" id="KW-0378">Hydrolase</keyword>
<dbReference type="SUPFAM" id="SSF52499">
    <property type="entry name" value="Isochorismatase-like hydrolases"/>
    <property type="match status" value="1"/>
</dbReference>
<dbReference type="GO" id="GO:0016787">
    <property type="term" value="F:hydrolase activity"/>
    <property type="evidence" value="ECO:0007669"/>
    <property type="project" value="UniProtKB-KW"/>
</dbReference>
<accession>A0AAF0I8H6</accession>
<dbReference type="PANTHER" id="PTHR43540:SF1">
    <property type="entry name" value="ISOCHORISMATASE HYDROLASE"/>
    <property type="match status" value="1"/>
</dbReference>
<dbReference type="RefSeq" id="WP_275469765.1">
    <property type="nucleotide sequence ID" value="NZ_CP110232.1"/>
</dbReference>
<sequence length="192" mass="21502">MGNHALLIIDVQKAFNDKSFGNRNNLNAERNMETILNKARQKNWPIIHIQHVSDDSTSLFYNKGNTVLFKKETTPLPDEPIFQKKVNNAFIGTELEVYLQAKKITSLVIIGLTTPHCVSTATRMSGNLGYNTCLISDATAAFDLYDEKNNLIDAHIIHNISLATLHNEFANVLTTNELLNDMTTMKPSSILL</sequence>
<dbReference type="InterPro" id="IPR000868">
    <property type="entry name" value="Isochorismatase-like_dom"/>
</dbReference>
<proteinExistence type="inferred from homology"/>
<reference evidence="4" key="1">
    <citation type="submission" date="2022-10" db="EMBL/GenBank/DDBJ databases">
        <title>Vagococcus sp. isolated from poultry meat.</title>
        <authorList>
            <person name="Johansson P."/>
            <person name="Bjorkroth J."/>
        </authorList>
    </citation>
    <scope>NUCLEOTIDE SEQUENCE</scope>
    <source>
        <strain evidence="4">STAA11</strain>
    </source>
</reference>
<evidence type="ECO:0000313" key="5">
    <source>
        <dbReference type="Proteomes" id="UP001179647"/>
    </source>
</evidence>
<dbReference type="AlphaFoldDB" id="A0AAF0I8H6"/>
<keyword evidence="5" id="KW-1185">Reference proteome</keyword>
<dbReference type="CDD" id="cd01014">
    <property type="entry name" value="nicotinamidase_related"/>
    <property type="match status" value="1"/>
</dbReference>
<dbReference type="Proteomes" id="UP001179647">
    <property type="component" value="Chromosome"/>
</dbReference>
<evidence type="ECO:0000256" key="1">
    <source>
        <dbReference type="ARBA" id="ARBA00006336"/>
    </source>
</evidence>
<evidence type="ECO:0000256" key="2">
    <source>
        <dbReference type="ARBA" id="ARBA00022801"/>
    </source>
</evidence>
<dbReference type="KEGG" id="vie:OL234_03380"/>
<dbReference type="PANTHER" id="PTHR43540">
    <property type="entry name" value="PEROXYUREIDOACRYLATE/UREIDOACRYLATE AMIDOHYDROLASE-RELATED"/>
    <property type="match status" value="1"/>
</dbReference>
<evidence type="ECO:0000313" key="4">
    <source>
        <dbReference type="EMBL" id="WEG73966.1"/>
    </source>
</evidence>
<dbReference type="InterPro" id="IPR050272">
    <property type="entry name" value="Isochorismatase-like_hydrls"/>
</dbReference>
<organism evidence="4 5">
    <name type="scientific">Vagococcus intermedius</name>
    <dbReference type="NCBI Taxonomy" id="2991418"/>
    <lineage>
        <taxon>Bacteria</taxon>
        <taxon>Bacillati</taxon>
        <taxon>Bacillota</taxon>
        <taxon>Bacilli</taxon>
        <taxon>Lactobacillales</taxon>
        <taxon>Enterococcaceae</taxon>
        <taxon>Vagococcus</taxon>
    </lineage>
</organism>
<name>A0AAF0I8H6_9ENTE</name>
<evidence type="ECO:0000259" key="3">
    <source>
        <dbReference type="Pfam" id="PF00857"/>
    </source>
</evidence>
<feature type="domain" description="Isochorismatase-like" evidence="3">
    <location>
        <begin position="5"/>
        <end position="175"/>
    </location>
</feature>